<dbReference type="Proteomes" id="UP000249248">
    <property type="component" value="Unassembled WGS sequence"/>
</dbReference>
<dbReference type="InterPro" id="IPR058647">
    <property type="entry name" value="BSH_CzcB-like"/>
</dbReference>
<dbReference type="AlphaFoldDB" id="A0A2W1N0C0"/>
<dbReference type="InterPro" id="IPR006143">
    <property type="entry name" value="RND_pump_MFP"/>
</dbReference>
<evidence type="ECO:0000259" key="2">
    <source>
        <dbReference type="Pfam" id="PF25954"/>
    </source>
</evidence>
<dbReference type="GO" id="GO:0015562">
    <property type="term" value="F:efflux transmembrane transporter activity"/>
    <property type="evidence" value="ECO:0007669"/>
    <property type="project" value="TreeGrafter"/>
</dbReference>
<protein>
    <submittedName>
        <fullName evidence="4">Uncharacterized protein</fullName>
    </submittedName>
</protein>
<sequence>MKQIIILTGLIIVMAACGTSSSENPVLTDLISKRDSLKANLSIVNEQIAAADTTKKEVILLVTTESVRKEKFSHKVEIQGEVETDQNVMLNAEANGVIKKVNVKEGQKVSKGQALVIIDSEIISTSIAELKTGLELANFMYNKQVELSKKGLGTEIELEQAKNQKNSLNSKLRSLEAQKGKTVVRAPFSGIVDQIFTHTGEMASPASPLIRLVNNTDMRITASVSENYLGTIEVGTPVGISFPNYKNYSINSNISYIGNYIDEVNRTFRVQVKLKNTGEKLLLPNQLVKLNITDFKLDSALVVSKNAILQDTENNNYVYVLTASDGDFYSVKKVYIHILSSYKGQAAIEAKEKNSIEENSRIVLAGGKGITEKDKVKLQ</sequence>
<keyword evidence="5" id="KW-1185">Reference proteome</keyword>
<dbReference type="Gene3D" id="2.40.50.100">
    <property type="match status" value="1"/>
</dbReference>
<dbReference type="InterPro" id="IPR058792">
    <property type="entry name" value="Beta-barrel_RND_2"/>
</dbReference>
<name>A0A2W1N0C0_9FLAO</name>
<accession>A0A2W1N0C0</accession>
<dbReference type="Gene3D" id="2.40.30.170">
    <property type="match status" value="1"/>
</dbReference>
<proteinExistence type="inferred from homology"/>
<comment type="similarity">
    <text evidence="1">Belongs to the membrane fusion protein (MFP) (TC 8.A.1) family.</text>
</comment>
<dbReference type="PROSITE" id="PS51257">
    <property type="entry name" value="PROKAR_LIPOPROTEIN"/>
    <property type="match status" value="1"/>
</dbReference>
<dbReference type="NCBIfam" id="TIGR01730">
    <property type="entry name" value="RND_mfp"/>
    <property type="match status" value="1"/>
</dbReference>
<dbReference type="PANTHER" id="PTHR30469:SF15">
    <property type="entry name" value="HLYD FAMILY OF SECRETION PROTEINS"/>
    <property type="match status" value="1"/>
</dbReference>
<dbReference type="OrthoDB" id="9806939at2"/>
<dbReference type="RefSeq" id="WP_111062130.1">
    <property type="nucleotide sequence ID" value="NZ_JBHUCU010000002.1"/>
</dbReference>
<comment type="caution">
    <text evidence="4">The sequence shown here is derived from an EMBL/GenBank/DDBJ whole genome shotgun (WGS) entry which is preliminary data.</text>
</comment>
<organism evidence="4 5">
    <name type="scientific">Putridiphycobacter roseus</name>
    <dbReference type="NCBI Taxonomy" id="2219161"/>
    <lineage>
        <taxon>Bacteria</taxon>
        <taxon>Pseudomonadati</taxon>
        <taxon>Bacteroidota</taxon>
        <taxon>Flavobacteriia</taxon>
        <taxon>Flavobacteriales</taxon>
        <taxon>Crocinitomicaceae</taxon>
        <taxon>Putridiphycobacter</taxon>
    </lineage>
</organism>
<evidence type="ECO:0000259" key="3">
    <source>
        <dbReference type="Pfam" id="PF25973"/>
    </source>
</evidence>
<dbReference type="Pfam" id="PF25973">
    <property type="entry name" value="BSH_CzcB"/>
    <property type="match status" value="1"/>
</dbReference>
<dbReference type="SUPFAM" id="SSF111369">
    <property type="entry name" value="HlyD-like secretion proteins"/>
    <property type="match status" value="1"/>
</dbReference>
<gene>
    <name evidence="4" type="ORF">DNU06_05000</name>
</gene>
<reference evidence="4 5" key="1">
    <citation type="submission" date="2018-06" db="EMBL/GenBank/DDBJ databases">
        <title>The draft genome sequence of Crocinitomix sp. SM1701.</title>
        <authorList>
            <person name="Zhang X."/>
        </authorList>
    </citation>
    <scope>NUCLEOTIDE SEQUENCE [LARGE SCALE GENOMIC DNA]</scope>
    <source>
        <strain evidence="4 5">SM1701</strain>
    </source>
</reference>
<evidence type="ECO:0000313" key="4">
    <source>
        <dbReference type="EMBL" id="PZE17979.1"/>
    </source>
</evidence>
<dbReference type="PANTHER" id="PTHR30469">
    <property type="entry name" value="MULTIDRUG RESISTANCE PROTEIN MDTA"/>
    <property type="match status" value="1"/>
</dbReference>
<feature type="domain" description="CusB-like beta-barrel" evidence="2">
    <location>
        <begin position="220"/>
        <end position="292"/>
    </location>
</feature>
<dbReference type="EMBL" id="QKSB01000002">
    <property type="protein sequence ID" value="PZE17979.1"/>
    <property type="molecule type" value="Genomic_DNA"/>
</dbReference>
<dbReference type="Gene3D" id="2.40.420.20">
    <property type="match status" value="1"/>
</dbReference>
<feature type="domain" description="CzcB-like barrel-sandwich hybrid" evidence="3">
    <location>
        <begin position="90"/>
        <end position="205"/>
    </location>
</feature>
<evidence type="ECO:0000256" key="1">
    <source>
        <dbReference type="ARBA" id="ARBA00009477"/>
    </source>
</evidence>
<evidence type="ECO:0000313" key="5">
    <source>
        <dbReference type="Proteomes" id="UP000249248"/>
    </source>
</evidence>
<dbReference type="Pfam" id="PF25954">
    <property type="entry name" value="Beta-barrel_RND_2"/>
    <property type="match status" value="1"/>
</dbReference>
<dbReference type="Gene3D" id="1.10.287.470">
    <property type="entry name" value="Helix hairpin bin"/>
    <property type="match status" value="1"/>
</dbReference>
<dbReference type="GO" id="GO:1990281">
    <property type="term" value="C:efflux pump complex"/>
    <property type="evidence" value="ECO:0007669"/>
    <property type="project" value="TreeGrafter"/>
</dbReference>